<dbReference type="PANTHER" id="PTHR37833:SF1">
    <property type="entry name" value="SIGNAL PEPTIDE PROTEIN"/>
    <property type="match status" value="1"/>
</dbReference>
<feature type="compositionally biased region" description="Low complexity" evidence="1">
    <location>
        <begin position="42"/>
        <end position="62"/>
    </location>
</feature>
<gene>
    <name evidence="3" type="ORF">IX84_26490</name>
</gene>
<accession>A0A098RZQ3</accession>
<keyword evidence="2" id="KW-0732">Signal</keyword>
<evidence type="ECO:0000256" key="2">
    <source>
        <dbReference type="SAM" id="SignalP"/>
    </source>
</evidence>
<evidence type="ECO:0000313" key="3">
    <source>
        <dbReference type="EMBL" id="KGE85639.1"/>
    </source>
</evidence>
<proteinExistence type="predicted"/>
<name>A0A098RZQ3_9BACT</name>
<keyword evidence="4" id="KW-1185">Reference proteome</keyword>
<feature type="signal peptide" evidence="2">
    <location>
        <begin position="1"/>
        <end position="27"/>
    </location>
</feature>
<sequence length="176" mass="18465">MLKQIKVLMFALLAVGFVASCNNSESAAQEEAREDLSANTVQPADQAAAQPAAAQPAAPAGPTTTMTFEETEFDFGTVNEGEKVSHTYTFTNTGDEPLILSNAKGSCGCTVPSWPREPIAPGATGEITVEFNSKNKKGKRNQKVTITANTNPPQSFIYLKGDVTPAAGDATPAVTQ</sequence>
<dbReference type="OrthoDB" id="826619at2"/>
<protein>
    <recommendedName>
        <fullName evidence="5">DUF1573 domain-containing protein</fullName>
    </recommendedName>
</protein>
<dbReference type="PROSITE" id="PS51257">
    <property type="entry name" value="PROKAR_LIPOPROTEIN"/>
    <property type="match status" value="1"/>
</dbReference>
<evidence type="ECO:0000313" key="4">
    <source>
        <dbReference type="Proteomes" id="UP000029736"/>
    </source>
</evidence>
<dbReference type="Proteomes" id="UP000029736">
    <property type="component" value="Unassembled WGS sequence"/>
</dbReference>
<evidence type="ECO:0008006" key="5">
    <source>
        <dbReference type="Google" id="ProtNLM"/>
    </source>
</evidence>
<dbReference type="InterPro" id="IPR013783">
    <property type="entry name" value="Ig-like_fold"/>
</dbReference>
<organism evidence="3 4">
    <name type="scientific">Phaeodactylibacter xiamenensis</name>
    <dbReference type="NCBI Taxonomy" id="1524460"/>
    <lineage>
        <taxon>Bacteria</taxon>
        <taxon>Pseudomonadati</taxon>
        <taxon>Bacteroidota</taxon>
        <taxon>Saprospiria</taxon>
        <taxon>Saprospirales</taxon>
        <taxon>Haliscomenobacteraceae</taxon>
        <taxon>Phaeodactylibacter</taxon>
    </lineage>
</organism>
<evidence type="ECO:0000256" key="1">
    <source>
        <dbReference type="SAM" id="MobiDB-lite"/>
    </source>
</evidence>
<dbReference type="Pfam" id="PF07610">
    <property type="entry name" value="DUF1573"/>
    <property type="match status" value="1"/>
</dbReference>
<dbReference type="PANTHER" id="PTHR37833">
    <property type="entry name" value="LIPOPROTEIN-RELATED"/>
    <property type="match status" value="1"/>
</dbReference>
<feature type="chain" id="PRO_5001939609" description="DUF1573 domain-containing protein" evidence="2">
    <location>
        <begin position="28"/>
        <end position="176"/>
    </location>
</feature>
<dbReference type="EMBL" id="JPOS01000084">
    <property type="protein sequence ID" value="KGE85639.1"/>
    <property type="molecule type" value="Genomic_DNA"/>
</dbReference>
<dbReference type="InterPro" id="IPR011467">
    <property type="entry name" value="DUF1573"/>
</dbReference>
<dbReference type="STRING" id="1524460.IX84_26490"/>
<dbReference type="Gene3D" id="2.60.40.10">
    <property type="entry name" value="Immunoglobulins"/>
    <property type="match status" value="1"/>
</dbReference>
<reference evidence="3 4" key="1">
    <citation type="journal article" date="2014" name="Int. J. Syst. Evol. Microbiol.">
        <title>Phaeodactylibacter xiamenensis gen. nov., sp. nov., a member of the family Saprospiraceae isolated from the marine alga Phaeodactylum tricornutum.</title>
        <authorList>
            <person name="Chen Z.Jr."/>
            <person name="Lei X."/>
            <person name="Lai Q."/>
            <person name="Li Y."/>
            <person name="Zhang B."/>
            <person name="Zhang J."/>
            <person name="Zhang H."/>
            <person name="Yang L."/>
            <person name="Zheng W."/>
            <person name="Tian Y."/>
            <person name="Yu Z."/>
            <person name="Xu H.Jr."/>
            <person name="Zheng T."/>
        </authorList>
    </citation>
    <scope>NUCLEOTIDE SEQUENCE [LARGE SCALE GENOMIC DNA]</scope>
    <source>
        <strain evidence="3 4">KD52</strain>
    </source>
</reference>
<feature type="region of interest" description="Disordered" evidence="1">
    <location>
        <begin position="29"/>
        <end position="62"/>
    </location>
</feature>
<dbReference type="RefSeq" id="WP_052516399.1">
    <property type="nucleotide sequence ID" value="NZ_CAKZLC010000235.1"/>
</dbReference>
<dbReference type="AlphaFoldDB" id="A0A098RZQ3"/>
<comment type="caution">
    <text evidence="3">The sequence shown here is derived from an EMBL/GenBank/DDBJ whole genome shotgun (WGS) entry which is preliminary data.</text>
</comment>